<reference evidence="2" key="1">
    <citation type="submission" date="2018-01" db="EMBL/GenBank/DDBJ databases">
        <title>An insight into the sialome of Amazonian anophelines.</title>
        <authorList>
            <person name="Ribeiro J.M."/>
            <person name="Scarpassa V."/>
            <person name="Calvo E."/>
        </authorList>
    </citation>
    <scope>NUCLEOTIDE SEQUENCE</scope>
    <source>
        <tissue evidence="2">Salivary glands</tissue>
    </source>
</reference>
<keyword evidence="1" id="KW-0732">Signal</keyword>
<accession>A0A2M4CC85</accession>
<dbReference type="EMBL" id="GGFJ01013610">
    <property type="protein sequence ID" value="MBW62751.1"/>
    <property type="molecule type" value="Transcribed_RNA"/>
</dbReference>
<feature type="signal peptide" evidence="1">
    <location>
        <begin position="1"/>
        <end position="19"/>
    </location>
</feature>
<sequence>MLLLPVCILLNVWVVGVSANGSQRSASLCPLGMVASGPATLWQVCCQSNHLQELSGQLGVFRVLANVSSSASRTIDTLI</sequence>
<evidence type="ECO:0000256" key="1">
    <source>
        <dbReference type="SAM" id="SignalP"/>
    </source>
</evidence>
<dbReference type="AlphaFoldDB" id="A0A2M4CC85"/>
<feature type="chain" id="PRO_5014992775" evidence="1">
    <location>
        <begin position="20"/>
        <end position="79"/>
    </location>
</feature>
<organism evidence="2">
    <name type="scientific">Anopheles marajoara</name>
    <dbReference type="NCBI Taxonomy" id="58244"/>
    <lineage>
        <taxon>Eukaryota</taxon>
        <taxon>Metazoa</taxon>
        <taxon>Ecdysozoa</taxon>
        <taxon>Arthropoda</taxon>
        <taxon>Hexapoda</taxon>
        <taxon>Insecta</taxon>
        <taxon>Pterygota</taxon>
        <taxon>Neoptera</taxon>
        <taxon>Endopterygota</taxon>
        <taxon>Diptera</taxon>
        <taxon>Nematocera</taxon>
        <taxon>Culicoidea</taxon>
        <taxon>Culicidae</taxon>
        <taxon>Anophelinae</taxon>
        <taxon>Anopheles</taxon>
    </lineage>
</organism>
<name>A0A2M4CC85_9DIPT</name>
<protein>
    <submittedName>
        <fullName evidence="2">Putative secreted protein</fullName>
    </submittedName>
</protein>
<proteinExistence type="predicted"/>
<evidence type="ECO:0000313" key="2">
    <source>
        <dbReference type="EMBL" id="MBW62751.1"/>
    </source>
</evidence>